<accession>A0ABU4VHG6</accession>
<feature type="signal peptide" evidence="1">
    <location>
        <begin position="1"/>
        <end position="27"/>
    </location>
</feature>
<keyword evidence="1" id="KW-0732">Signal</keyword>
<dbReference type="InterPro" id="IPR013783">
    <property type="entry name" value="Ig-like_fold"/>
</dbReference>
<dbReference type="Gene3D" id="2.60.40.10">
    <property type="entry name" value="Immunoglobulins"/>
    <property type="match status" value="1"/>
</dbReference>
<evidence type="ECO:0000313" key="4">
    <source>
        <dbReference type="Proteomes" id="UP001277761"/>
    </source>
</evidence>
<evidence type="ECO:0000256" key="1">
    <source>
        <dbReference type="SAM" id="SignalP"/>
    </source>
</evidence>
<keyword evidence="4" id="KW-1185">Reference proteome</keyword>
<protein>
    <submittedName>
        <fullName evidence="3">NEW3 domain-containing protein</fullName>
    </submittedName>
</protein>
<comment type="caution">
    <text evidence="3">The sequence shown here is derived from an EMBL/GenBank/DDBJ whole genome shotgun (WGS) entry which is preliminary data.</text>
</comment>
<proteinExistence type="predicted"/>
<dbReference type="EMBL" id="JAXAVX010000002">
    <property type="protein sequence ID" value="MDX8151271.1"/>
    <property type="molecule type" value="Genomic_DNA"/>
</dbReference>
<organism evidence="3 4">
    <name type="scientific">Patulibacter brassicae</name>
    <dbReference type="NCBI Taxonomy" id="1705717"/>
    <lineage>
        <taxon>Bacteria</taxon>
        <taxon>Bacillati</taxon>
        <taxon>Actinomycetota</taxon>
        <taxon>Thermoleophilia</taxon>
        <taxon>Solirubrobacterales</taxon>
        <taxon>Patulibacteraceae</taxon>
        <taxon>Patulibacter</taxon>
    </lineage>
</organism>
<dbReference type="Proteomes" id="UP001277761">
    <property type="component" value="Unassembled WGS sequence"/>
</dbReference>
<dbReference type="RefSeq" id="WP_319953423.1">
    <property type="nucleotide sequence ID" value="NZ_JAXAVX010000002.1"/>
</dbReference>
<name>A0ABU4VHG6_9ACTN</name>
<dbReference type="Pfam" id="PF10633">
    <property type="entry name" value="NPCBM_assoc"/>
    <property type="match status" value="1"/>
</dbReference>
<feature type="chain" id="PRO_5046590367" evidence="1">
    <location>
        <begin position="28"/>
        <end position="325"/>
    </location>
</feature>
<reference evidence="3 4" key="1">
    <citation type="submission" date="2023-11" db="EMBL/GenBank/DDBJ databases">
        <authorList>
            <person name="Xu M."/>
            <person name="Jiang T."/>
        </authorList>
    </citation>
    <scope>NUCLEOTIDE SEQUENCE [LARGE SCALE GENOMIC DNA]</scope>
    <source>
        <strain evidence="3 4">SD</strain>
    </source>
</reference>
<feature type="domain" description="Alpha-galactosidase NEW3" evidence="2">
    <location>
        <begin position="238"/>
        <end position="307"/>
    </location>
</feature>
<evidence type="ECO:0000313" key="3">
    <source>
        <dbReference type="EMBL" id="MDX8151271.1"/>
    </source>
</evidence>
<evidence type="ECO:0000259" key="2">
    <source>
        <dbReference type="Pfam" id="PF10633"/>
    </source>
</evidence>
<gene>
    <name evidence="3" type="ORF">SK069_06695</name>
</gene>
<sequence length="325" mass="32226">MSRTSAVLLAGAAGAAGVLGLPGAAGAAVPTGPFTFVATEGQFKVGRAAVTDTVSPDRPAILSGTITGDGSVVIPAAAISLPASTVRITRPPFVADIAVTAVPTAAARGRIDRATGALTAPIVVRADIRVAAFNTTCTIGGTSFGLGTGTVAVPSQAAPEPPATVPLGGAPLTSGAFAIAGLSSAPMARAEPTTAPVCRAINEQLGLPAVAGIRLGGRVTAATPYLVTSVARPRTTARGRTVAVKLTVINRGSGYATGVRVRTTLPKGVRGPRRTRIGTIAPGARRTVSVKLRTGAKAARRSRVTLTVGGDGLPSTTAAATLRLR</sequence>
<dbReference type="InterPro" id="IPR018905">
    <property type="entry name" value="A-galactase_NEW3"/>
</dbReference>